<evidence type="ECO:0000313" key="2">
    <source>
        <dbReference type="Proteomes" id="UP001259420"/>
    </source>
</evidence>
<protein>
    <submittedName>
        <fullName evidence="1">Cytolysin (Calcineurin-like family phosphatase)</fullName>
    </submittedName>
</protein>
<gene>
    <name evidence="1" type="ORF">J2X87_004333</name>
</gene>
<proteinExistence type="predicted"/>
<name>A0ACC6JSN7_9PSED</name>
<keyword evidence="2" id="KW-1185">Reference proteome</keyword>
<evidence type="ECO:0000313" key="1">
    <source>
        <dbReference type="EMBL" id="MDR6609235.1"/>
    </source>
</evidence>
<organism evidence="1 2">
    <name type="scientific">Pseudomonas synxantha</name>
    <dbReference type="NCBI Taxonomy" id="47883"/>
    <lineage>
        <taxon>Bacteria</taxon>
        <taxon>Pseudomonadati</taxon>
        <taxon>Pseudomonadota</taxon>
        <taxon>Gammaproteobacteria</taxon>
        <taxon>Pseudomonadales</taxon>
        <taxon>Pseudomonadaceae</taxon>
        <taxon>Pseudomonas</taxon>
    </lineage>
</organism>
<reference evidence="1" key="1">
    <citation type="submission" date="2023-07" db="EMBL/GenBank/DDBJ databases">
        <title>Sorghum-associated microbial communities from plants grown in Nebraska, USA.</title>
        <authorList>
            <person name="Schachtman D."/>
        </authorList>
    </citation>
    <scope>NUCLEOTIDE SEQUENCE</scope>
    <source>
        <strain evidence="1">BE46</strain>
    </source>
</reference>
<accession>A0ACC6JSN7</accession>
<sequence>MHYQWKWISMKLLINNWLAHFALVLAGALGSSVVFAETPQHMVFASDSQYPWSDLTDKGESDPNKEARSKELIELQYSDIASFRALNGGAHRIPVMINGDITAFGHGNERSYMRGVFETKLLGRYDYGLGNHDYANNVDDCFLNNCAAGSINDFKARYWGSGVSMDLAARSTGLGTIYYGSLAYSKDYGDVHVVQLNNEPTYTVSFTSGNPLARTSFEITDALDWLERDLRSARAQGKIIILNMHKVYDWAGSDAQISRFKQMLRQYKVTAVFGGHDHRGVGMHIYSRKYELFGEVPVFMSGSASQQTYLIASFADDRQSLKISAVYDSNWPSRELVRVVPVLK</sequence>
<comment type="caution">
    <text evidence="1">The sequence shown here is derived from an EMBL/GenBank/DDBJ whole genome shotgun (WGS) entry which is preliminary data.</text>
</comment>
<dbReference type="Proteomes" id="UP001259420">
    <property type="component" value="Unassembled WGS sequence"/>
</dbReference>
<dbReference type="EMBL" id="JAVDSD010000010">
    <property type="protein sequence ID" value="MDR6609235.1"/>
    <property type="molecule type" value="Genomic_DNA"/>
</dbReference>